<dbReference type="EMBL" id="JAAGAB010000003">
    <property type="protein sequence ID" value="NDV01935.1"/>
    <property type="molecule type" value="Genomic_DNA"/>
</dbReference>
<keyword evidence="2" id="KW-1185">Reference proteome</keyword>
<gene>
    <name evidence="1" type="ORF">GZA08_13260</name>
</gene>
<dbReference type="AlphaFoldDB" id="A0A6B2JVL2"/>
<accession>A0A6B2JVL2</accession>
<reference evidence="1 2" key="1">
    <citation type="submission" date="2020-02" db="EMBL/GenBank/DDBJ databases">
        <title>Pseudoroseicyclus tamarix, sp. nov., isolated from offshore sediment of a Tamarix chinensis forest.</title>
        <authorList>
            <person name="Gai Y."/>
        </authorList>
    </citation>
    <scope>NUCLEOTIDE SEQUENCE [LARGE SCALE GENOMIC DNA]</scope>
    <source>
        <strain evidence="1 2">CLL3-39</strain>
    </source>
</reference>
<proteinExistence type="predicted"/>
<organism evidence="1 2">
    <name type="scientific">Pseudoroseicyclus tamaricis</name>
    <dbReference type="NCBI Taxonomy" id="2705421"/>
    <lineage>
        <taxon>Bacteria</taxon>
        <taxon>Pseudomonadati</taxon>
        <taxon>Pseudomonadota</taxon>
        <taxon>Alphaproteobacteria</taxon>
        <taxon>Rhodobacterales</taxon>
        <taxon>Paracoccaceae</taxon>
        <taxon>Pseudoroseicyclus</taxon>
    </lineage>
</organism>
<evidence type="ECO:0000313" key="1">
    <source>
        <dbReference type="EMBL" id="NDV01935.1"/>
    </source>
</evidence>
<comment type="caution">
    <text evidence="1">The sequence shown here is derived from an EMBL/GenBank/DDBJ whole genome shotgun (WGS) entry which is preliminary data.</text>
</comment>
<sequence>MTTIILIAILGFVLLFSLGAYLGYRATRTAQTRPFEGEPQPGGGSGRRG</sequence>
<protein>
    <submittedName>
        <fullName evidence="1">Uncharacterized protein</fullName>
    </submittedName>
</protein>
<name>A0A6B2JVL2_9RHOB</name>
<dbReference type="Proteomes" id="UP000474757">
    <property type="component" value="Unassembled WGS sequence"/>
</dbReference>
<evidence type="ECO:0000313" key="2">
    <source>
        <dbReference type="Proteomes" id="UP000474757"/>
    </source>
</evidence>
<dbReference type="RefSeq" id="WP_163894429.1">
    <property type="nucleotide sequence ID" value="NZ_JAAFYS010000003.1"/>
</dbReference>